<evidence type="ECO:0000256" key="5">
    <source>
        <dbReference type="ARBA" id="ARBA00023136"/>
    </source>
</evidence>
<dbReference type="GO" id="GO:0020037">
    <property type="term" value="F:heme binding"/>
    <property type="evidence" value="ECO:0007669"/>
    <property type="project" value="InterPro"/>
</dbReference>
<accession>A0A9P9E3W6</accession>
<keyword evidence="6" id="KW-0325">Glycoprotein</keyword>
<dbReference type="Proteomes" id="UP000700596">
    <property type="component" value="Unassembled WGS sequence"/>
</dbReference>
<comment type="subcellular location">
    <subcellularLocation>
        <location evidence="1">Membrane</location>
        <topology evidence="1">Single-pass membrane protein</topology>
    </subcellularLocation>
</comment>
<dbReference type="InterPro" id="IPR010255">
    <property type="entry name" value="Haem_peroxidase_sf"/>
</dbReference>
<keyword evidence="4" id="KW-1133">Transmembrane helix</keyword>
<keyword evidence="3 8" id="KW-0732">Signal</keyword>
<protein>
    <submittedName>
        <fullName evidence="11">Heme peroxidase</fullName>
    </submittedName>
</protein>
<dbReference type="SUPFAM" id="SSF48113">
    <property type="entry name" value="Heme-dependent peroxidases"/>
    <property type="match status" value="1"/>
</dbReference>
<dbReference type="InterPro" id="IPR002016">
    <property type="entry name" value="Haem_peroxidase"/>
</dbReference>
<comment type="similarity">
    <text evidence="7">Belongs to the peroxidase family.</text>
</comment>
<keyword evidence="12" id="KW-1185">Reference proteome</keyword>
<dbReference type="PANTHER" id="PTHR24269">
    <property type="entry name" value="KREMEN PROTEIN"/>
    <property type="match status" value="1"/>
</dbReference>
<evidence type="ECO:0000256" key="7">
    <source>
        <dbReference type="RuleBase" id="RU004241"/>
    </source>
</evidence>
<name>A0A9P9E3W6_9PLEO</name>
<dbReference type="AlphaFoldDB" id="A0A9P9E3W6"/>
<gene>
    <name evidence="11" type="ORF">B0J11DRAFT_482450</name>
</gene>
<feature type="domain" description="WSC" evidence="10">
    <location>
        <begin position="854"/>
        <end position="945"/>
    </location>
</feature>
<dbReference type="GO" id="GO:0005886">
    <property type="term" value="C:plasma membrane"/>
    <property type="evidence" value="ECO:0007669"/>
    <property type="project" value="TreeGrafter"/>
</dbReference>
<keyword evidence="2" id="KW-0812">Transmembrane</keyword>
<sequence>MIWRTSTLTWALFTCQHLMTSAQVIWPASIDELEDIMMLNAGHRARGFANAVTPCTKETGPGRLAAAEWIRTAFHDMATGNTFTGVGGLDASIAFEITSSENVGPAFATTLNVYVPFFSSRLSLSDVIAAGVYTATRSCGGPSIPVRGGRIDATRAGAQGVPLPQNAAGTFRNQFLRMGYSSTEMIQFVACGHTLGSTHSENFPDIVPTGKSDLDTTPAAFDNAGPLEYVAGITKNRLAFPPPNKKNADWVVYSSDGNATIRAMTNAGTFQSVCRTMFQKMIDVVPSGVVLSDVVTPYEIKPYDLQLTLADGGSSVQFTGEIRVRTTQRSKGSITGVQLVYKDRIGASSSTPIMSTPSGEATGFDDTFSFFTFSANIPVQSSISSFNVLVKTVNGDQTYDNNGAGFKVDDSVIYQAPQSCLDGSGKLTVAAAVRKGAAVPNLQVVVQIPRASPNPLPSLSTATVPMATQTGTGLYDVYSASYSFSGSQAQSAEFGVFADNVSDKNKRTSGLPTTCIPLDTSPPTSTPSSPAFSFQGCYSDAGAPRALSASGSADDAMTVERCAAFCSTYQLFGMEYGRECYCGNTLDASSNVMGLSDCSMPCSGNPSQTCGAGSRLSLYKNSKFVAPVNPPITGYNYLGCYSEADGGRTLGDTDTTSDDMTVEKCATFCNGSGYFGLEYSKECYCGAILNAGSTLQPAGDCSMRCAGNSTEWCGAGRRLNVYQKIGVPTPISTTISVPPPNPTAPSLPGYNYTGCFVDTVSQRSLSGRNRQDDNNSYESCASFCDGYQYFGVEYGHECYCADKLSSPMPELRKDDECSMPCAGNSTEHCGAASRITVFKSLTMYTPPANPLVFGYNYTGCFTDSVGARVLQLSHYFDSNMTIAKCATFCSGSKYFGTQYGGECYCGDNFVNPTTNVQEKDCSFVCPGNKEEYCGAGDRLSLWQKIEGVGNGTTTE</sequence>
<dbReference type="OrthoDB" id="5985073at2759"/>
<evidence type="ECO:0000256" key="1">
    <source>
        <dbReference type="ARBA" id="ARBA00004167"/>
    </source>
</evidence>
<dbReference type="EMBL" id="JAGMWT010000004">
    <property type="protein sequence ID" value="KAH7130137.1"/>
    <property type="molecule type" value="Genomic_DNA"/>
</dbReference>
<dbReference type="PROSITE" id="PS51212">
    <property type="entry name" value="WSC"/>
    <property type="match status" value="4"/>
</dbReference>
<feature type="domain" description="WSC" evidence="10">
    <location>
        <begin position="634"/>
        <end position="725"/>
    </location>
</feature>
<evidence type="ECO:0000256" key="3">
    <source>
        <dbReference type="ARBA" id="ARBA00022729"/>
    </source>
</evidence>
<keyword evidence="11" id="KW-0560">Oxidoreductase</keyword>
<dbReference type="SMART" id="SM00321">
    <property type="entry name" value="WSC"/>
    <property type="match status" value="4"/>
</dbReference>
<dbReference type="Pfam" id="PF01822">
    <property type="entry name" value="WSC"/>
    <property type="match status" value="4"/>
</dbReference>
<feature type="domain" description="WSC" evidence="10">
    <location>
        <begin position="531"/>
        <end position="622"/>
    </location>
</feature>
<evidence type="ECO:0000256" key="8">
    <source>
        <dbReference type="SAM" id="SignalP"/>
    </source>
</evidence>
<evidence type="ECO:0000259" key="10">
    <source>
        <dbReference type="PROSITE" id="PS51212"/>
    </source>
</evidence>
<dbReference type="InterPro" id="IPR002889">
    <property type="entry name" value="WSC_carb-bd"/>
</dbReference>
<dbReference type="GO" id="GO:0006979">
    <property type="term" value="P:response to oxidative stress"/>
    <property type="evidence" value="ECO:0007669"/>
    <property type="project" value="InterPro"/>
</dbReference>
<feature type="signal peptide" evidence="8">
    <location>
        <begin position="1"/>
        <end position="22"/>
    </location>
</feature>
<keyword evidence="5" id="KW-0472">Membrane</keyword>
<dbReference type="InterPro" id="IPR051836">
    <property type="entry name" value="Kremen_rcpt"/>
</dbReference>
<feature type="chain" id="PRO_5040492763" evidence="8">
    <location>
        <begin position="23"/>
        <end position="955"/>
    </location>
</feature>
<organism evidence="11 12">
    <name type="scientific">Dendryphion nanum</name>
    <dbReference type="NCBI Taxonomy" id="256645"/>
    <lineage>
        <taxon>Eukaryota</taxon>
        <taxon>Fungi</taxon>
        <taxon>Dikarya</taxon>
        <taxon>Ascomycota</taxon>
        <taxon>Pezizomycotina</taxon>
        <taxon>Dothideomycetes</taxon>
        <taxon>Pleosporomycetidae</taxon>
        <taxon>Pleosporales</taxon>
        <taxon>Torulaceae</taxon>
        <taxon>Dendryphion</taxon>
    </lineage>
</organism>
<feature type="domain" description="Plant heme peroxidase family profile" evidence="9">
    <location>
        <begin position="122"/>
        <end position="283"/>
    </location>
</feature>
<dbReference type="PRINTS" id="PR00458">
    <property type="entry name" value="PEROXIDASE"/>
</dbReference>
<keyword evidence="11" id="KW-0575">Peroxidase</keyword>
<dbReference type="PROSITE" id="PS50873">
    <property type="entry name" value="PEROXIDASE_4"/>
    <property type="match status" value="1"/>
</dbReference>
<dbReference type="GO" id="GO:0004601">
    <property type="term" value="F:peroxidase activity"/>
    <property type="evidence" value="ECO:0007669"/>
    <property type="project" value="UniProtKB-KW"/>
</dbReference>
<dbReference type="Gene3D" id="1.10.520.10">
    <property type="match status" value="1"/>
</dbReference>
<evidence type="ECO:0000256" key="2">
    <source>
        <dbReference type="ARBA" id="ARBA00022692"/>
    </source>
</evidence>
<proteinExistence type="inferred from homology"/>
<evidence type="ECO:0000313" key="11">
    <source>
        <dbReference type="EMBL" id="KAH7130137.1"/>
    </source>
</evidence>
<dbReference type="PANTHER" id="PTHR24269:SF16">
    <property type="entry name" value="PROTEIN SLG1"/>
    <property type="match status" value="1"/>
</dbReference>
<reference evidence="11" key="1">
    <citation type="journal article" date="2021" name="Nat. Commun.">
        <title>Genetic determinants of endophytism in the Arabidopsis root mycobiome.</title>
        <authorList>
            <person name="Mesny F."/>
            <person name="Miyauchi S."/>
            <person name="Thiergart T."/>
            <person name="Pickel B."/>
            <person name="Atanasova L."/>
            <person name="Karlsson M."/>
            <person name="Huettel B."/>
            <person name="Barry K.W."/>
            <person name="Haridas S."/>
            <person name="Chen C."/>
            <person name="Bauer D."/>
            <person name="Andreopoulos W."/>
            <person name="Pangilinan J."/>
            <person name="LaButti K."/>
            <person name="Riley R."/>
            <person name="Lipzen A."/>
            <person name="Clum A."/>
            <person name="Drula E."/>
            <person name="Henrissat B."/>
            <person name="Kohler A."/>
            <person name="Grigoriev I.V."/>
            <person name="Martin F.M."/>
            <person name="Hacquard S."/>
        </authorList>
    </citation>
    <scope>NUCLEOTIDE SEQUENCE</scope>
    <source>
        <strain evidence="11">MPI-CAGE-CH-0243</strain>
    </source>
</reference>
<comment type="caution">
    <text evidence="11">The sequence shown here is derived from an EMBL/GenBank/DDBJ whole genome shotgun (WGS) entry which is preliminary data.</text>
</comment>
<evidence type="ECO:0000259" key="9">
    <source>
        <dbReference type="PROSITE" id="PS50873"/>
    </source>
</evidence>
<feature type="domain" description="WSC" evidence="10">
    <location>
        <begin position="749"/>
        <end position="841"/>
    </location>
</feature>
<dbReference type="Pfam" id="PF00141">
    <property type="entry name" value="peroxidase"/>
    <property type="match status" value="1"/>
</dbReference>
<evidence type="ECO:0000256" key="6">
    <source>
        <dbReference type="ARBA" id="ARBA00023180"/>
    </source>
</evidence>
<evidence type="ECO:0000256" key="4">
    <source>
        <dbReference type="ARBA" id="ARBA00022989"/>
    </source>
</evidence>
<evidence type="ECO:0000313" key="12">
    <source>
        <dbReference type="Proteomes" id="UP000700596"/>
    </source>
</evidence>